<evidence type="ECO:0000313" key="3">
    <source>
        <dbReference type="Proteomes" id="UP000865968"/>
    </source>
</evidence>
<dbReference type="CDD" id="cd00093">
    <property type="entry name" value="HTH_XRE"/>
    <property type="match status" value="1"/>
</dbReference>
<evidence type="ECO:0000313" key="2">
    <source>
        <dbReference type="EMBL" id="HAT3809591.1"/>
    </source>
</evidence>
<dbReference type="InterPro" id="IPR001387">
    <property type="entry name" value="Cro/C1-type_HTH"/>
</dbReference>
<dbReference type="RefSeq" id="WP_349466403.1">
    <property type="nucleotide sequence ID" value="NZ_JBEEWI010000004.1"/>
</dbReference>
<dbReference type="SUPFAM" id="SSF47413">
    <property type="entry name" value="lambda repressor-like DNA-binding domains"/>
    <property type="match status" value="1"/>
</dbReference>
<evidence type="ECO:0000259" key="1">
    <source>
        <dbReference type="PROSITE" id="PS50943"/>
    </source>
</evidence>
<organism evidence="2 3">
    <name type="scientific">Morganella morganii</name>
    <name type="common">Proteus morganii</name>
    <dbReference type="NCBI Taxonomy" id="582"/>
    <lineage>
        <taxon>Bacteria</taxon>
        <taxon>Pseudomonadati</taxon>
        <taxon>Pseudomonadota</taxon>
        <taxon>Gammaproteobacteria</taxon>
        <taxon>Enterobacterales</taxon>
        <taxon>Morganellaceae</taxon>
        <taxon>Morganella</taxon>
    </lineage>
</organism>
<accession>A0AAN5S0D9</accession>
<dbReference type="GO" id="GO:0003677">
    <property type="term" value="F:DNA binding"/>
    <property type="evidence" value="ECO:0007669"/>
    <property type="project" value="InterPro"/>
</dbReference>
<dbReference type="InterPro" id="IPR010982">
    <property type="entry name" value="Lambda_DNA-bd_dom_sf"/>
</dbReference>
<feature type="domain" description="HTH cro/C1-type" evidence="1">
    <location>
        <begin position="100"/>
        <end position="119"/>
    </location>
</feature>
<dbReference type="AlphaFoldDB" id="A0AAN5S0D9"/>
<reference evidence="2" key="2">
    <citation type="submission" date="2020-10" db="EMBL/GenBank/DDBJ databases">
        <authorList>
            <consortium name="NCBI Pathogen Detection Project"/>
        </authorList>
    </citation>
    <scope>NUCLEOTIDE SEQUENCE</scope>
    <source>
        <strain evidence="2">Morganella morganii ARLG-3209</strain>
    </source>
</reference>
<dbReference type="PROSITE" id="PS50943">
    <property type="entry name" value="HTH_CROC1"/>
    <property type="match status" value="1"/>
</dbReference>
<comment type="caution">
    <text evidence="2">The sequence shown here is derived from an EMBL/GenBank/DDBJ whole genome shotgun (WGS) entry which is preliminary data.</text>
</comment>
<protein>
    <submittedName>
        <fullName evidence="2">Helix-turn-helix domain-containing protein</fullName>
    </submittedName>
</protein>
<dbReference type="EMBL" id="DACSWI010000007">
    <property type="protein sequence ID" value="HAT3809591.1"/>
    <property type="molecule type" value="Genomic_DNA"/>
</dbReference>
<gene>
    <name evidence="2" type="ORF">I8608_002455</name>
</gene>
<dbReference type="Proteomes" id="UP000865968">
    <property type="component" value="Unassembled WGS sequence"/>
</dbReference>
<sequence length="123" mass="13293">MAKGIKPRSSLPAKPLPAPPVITVENLMANLNLGPGELEDYTITQKPGHTVITATTTDGQHVRVEKYKGNNGFAEGSMSVFVPRSIEERRVEARRLKDTGLSQVEVAARLGVSQKTISNDLAK</sequence>
<name>A0AAN5S0D9_MORMO</name>
<proteinExistence type="predicted"/>
<reference evidence="2" key="1">
    <citation type="journal article" date="2018" name="Genome Biol.">
        <title>SKESA: strategic k-mer extension for scrupulous assemblies.</title>
        <authorList>
            <person name="Souvorov A."/>
            <person name="Agarwala R."/>
            <person name="Lipman D.J."/>
        </authorList>
    </citation>
    <scope>NUCLEOTIDE SEQUENCE</scope>
    <source>
        <strain evidence="2">Morganella morganii ARLG-3209</strain>
    </source>
</reference>